<reference evidence="1 2" key="1">
    <citation type="submission" date="2020-06" db="EMBL/GenBank/DDBJ databases">
        <authorList>
            <person name="Chuat V."/>
        </authorList>
    </citation>
    <scope>NUCLEOTIDE SEQUENCE [LARGE SCALE GENOMIC DNA]</scope>
    <source>
        <strain evidence="1">STH_CIRM_336</strain>
    </source>
</reference>
<accession>A0A811IIU5</accession>
<evidence type="ECO:0000313" key="1">
    <source>
        <dbReference type="EMBL" id="CAD0139711.1"/>
    </source>
</evidence>
<dbReference type="RefSeq" id="WP_011681743.1">
    <property type="nucleotide sequence ID" value="NZ_CAKMBF010000011.1"/>
</dbReference>
<proteinExistence type="predicted"/>
<dbReference type="OrthoDB" id="9957549at2"/>
<name>A0A811IIU5_STRTR</name>
<organism evidence="1 2">
    <name type="scientific">Streptococcus thermophilus</name>
    <dbReference type="NCBI Taxonomy" id="1308"/>
    <lineage>
        <taxon>Bacteria</taxon>
        <taxon>Bacillati</taxon>
        <taxon>Bacillota</taxon>
        <taxon>Bacilli</taxon>
        <taxon>Lactobacillales</taxon>
        <taxon>Streptococcaceae</taxon>
        <taxon>Streptococcus</taxon>
    </lineage>
</organism>
<dbReference type="Proteomes" id="UP000509833">
    <property type="component" value="Chromosome"/>
</dbReference>
<sequence length="184" mass="21080">MTKGILIKAPDLFTVDEQLEIQERLKSNDIEVAFLRDDQIQASFYSFIEILVNNDFLNELEIALCVDILKDIIIKIISKIKKKNVVILDAKQNEKPAKLTIKSNTDKGTIYLEVPCDIPDYGLQESIVRNIEAKCILDNNSNEGLNDLYIVEDKSGNLSIMTLTEYINYKKSIRQDILLLFNHD</sequence>
<dbReference type="OMA" id="PCDIPNY"/>
<dbReference type="AlphaFoldDB" id="A0A811IIU5"/>
<protein>
    <submittedName>
        <fullName evidence="1">Uncharacterized protein</fullName>
    </submittedName>
</protein>
<evidence type="ECO:0000313" key="2">
    <source>
        <dbReference type="Proteomes" id="UP000509833"/>
    </source>
</evidence>
<dbReference type="EMBL" id="LR822017">
    <property type="protein sequence ID" value="CAD0139711.1"/>
    <property type="molecule type" value="Genomic_DNA"/>
</dbReference>
<gene>
    <name evidence="1" type="ORF">STHERMO_2126</name>
</gene>